<dbReference type="EMBL" id="JAWONS010000216">
    <property type="protein sequence ID" value="MDW2798470.1"/>
    <property type="molecule type" value="Genomic_DNA"/>
</dbReference>
<keyword evidence="2" id="KW-0238">DNA-binding</keyword>
<keyword evidence="3" id="KW-0804">Transcription</keyword>
<accession>A0ABU4GLH5</accession>
<dbReference type="SMART" id="SM00342">
    <property type="entry name" value="HTH_ARAC"/>
    <property type="match status" value="1"/>
</dbReference>
<evidence type="ECO:0000259" key="4">
    <source>
        <dbReference type="PROSITE" id="PS01124"/>
    </source>
</evidence>
<sequence>MNINKELAFQEFVRRESNLIRAPYTPEQEFYSVIKSGNTTKVKELCQESLLFKKGLGTLSLNYLQNIKYHFAITAALIARYCMEGGMELSTAYGLSDFYIRKADGSTKPEEVALLHPVMCLDYAKRMKNLRKGKVTSRHISACIDYIWDNLHTRITIESLASAVGLNSSYLSRLFKKEVGMTVSQYIRNKKIETARNMLIYSDYSPSQISSVLAFPNQSYFTEIFHKETGMTPSKYRNLNFRNTEIGNEG</sequence>
<dbReference type="Gene3D" id="1.10.10.60">
    <property type="entry name" value="Homeodomain-like"/>
    <property type="match status" value="2"/>
</dbReference>
<evidence type="ECO:0000313" key="6">
    <source>
        <dbReference type="Proteomes" id="UP001276854"/>
    </source>
</evidence>
<dbReference type="Proteomes" id="UP001276854">
    <property type="component" value="Unassembled WGS sequence"/>
</dbReference>
<dbReference type="InterPro" id="IPR018060">
    <property type="entry name" value="HTH_AraC"/>
</dbReference>
<dbReference type="RefSeq" id="WP_318064707.1">
    <property type="nucleotide sequence ID" value="NZ_JAWONS010000216.1"/>
</dbReference>
<organism evidence="5 6">
    <name type="scientific">Clostridium boliviensis</name>
    <dbReference type="NCBI Taxonomy" id="318465"/>
    <lineage>
        <taxon>Bacteria</taxon>
        <taxon>Bacillati</taxon>
        <taxon>Bacillota</taxon>
        <taxon>Clostridia</taxon>
        <taxon>Eubacteriales</taxon>
        <taxon>Clostridiaceae</taxon>
        <taxon>Clostridium</taxon>
    </lineage>
</organism>
<keyword evidence="1" id="KW-0805">Transcription regulation</keyword>
<feature type="domain" description="HTH araC/xylS-type" evidence="4">
    <location>
        <begin position="141"/>
        <end position="239"/>
    </location>
</feature>
<dbReference type="Pfam" id="PF12833">
    <property type="entry name" value="HTH_18"/>
    <property type="match status" value="1"/>
</dbReference>
<evidence type="ECO:0000256" key="2">
    <source>
        <dbReference type="ARBA" id="ARBA00023125"/>
    </source>
</evidence>
<dbReference type="PANTHER" id="PTHR43280">
    <property type="entry name" value="ARAC-FAMILY TRANSCRIPTIONAL REGULATOR"/>
    <property type="match status" value="1"/>
</dbReference>
<dbReference type="InterPro" id="IPR009057">
    <property type="entry name" value="Homeodomain-like_sf"/>
</dbReference>
<evidence type="ECO:0000313" key="5">
    <source>
        <dbReference type="EMBL" id="MDW2798470.1"/>
    </source>
</evidence>
<evidence type="ECO:0000256" key="1">
    <source>
        <dbReference type="ARBA" id="ARBA00023015"/>
    </source>
</evidence>
<dbReference type="SUPFAM" id="SSF46689">
    <property type="entry name" value="Homeodomain-like"/>
    <property type="match status" value="2"/>
</dbReference>
<name>A0ABU4GLH5_9CLOT</name>
<gene>
    <name evidence="5" type="ORF">RZO55_12880</name>
</gene>
<reference evidence="5 6" key="1">
    <citation type="submission" date="2023-10" db="EMBL/GenBank/DDBJ databases">
        <title>A novel Glycoside Hydrolase 43-Like Enzyme from Clostrdium boliviensis is an Endo-xylanase, and a Candidate for Xylooligosaccharides Production from Different Xylan Substrates.</title>
        <authorList>
            <person name="Alvarez M.T."/>
            <person name="Rocabado-Villegas L.R."/>
            <person name="Salas-Veizaga D.M."/>
            <person name="Linares-Pasten J.A."/>
            <person name="Gudmundsdottir E.E."/>
            <person name="Hreggvidsson G.O."/>
            <person name="Adlercreutz P."/>
            <person name="Nordberg Karlsson E."/>
        </authorList>
    </citation>
    <scope>NUCLEOTIDE SEQUENCE [LARGE SCALE GENOMIC DNA]</scope>
    <source>
        <strain evidence="5 6">E-1</strain>
    </source>
</reference>
<proteinExistence type="predicted"/>
<dbReference type="PANTHER" id="PTHR43280:SF34">
    <property type="entry name" value="ARAC-FAMILY TRANSCRIPTIONAL REGULATOR"/>
    <property type="match status" value="1"/>
</dbReference>
<keyword evidence="6" id="KW-1185">Reference proteome</keyword>
<protein>
    <submittedName>
        <fullName evidence="5">AraC family transcriptional regulator</fullName>
    </submittedName>
</protein>
<dbReference type="PROSITE" id="PS01124">
    <property type="entry name" value="HTH_ARAC_FAMILY_2"/>
    <property type="match status" value="1"/>
</dbReference>
<comment type="caution">
    <text evidence="5">The sequence shown here is derived from an EMBL/GenBank/DDBJ whole genome shotgun (WGS) entry which is preliminary data.</text>
</comment>
<evidence type="ECO:0000256" key="3">
    <source>
        <dbReference type="ARBA" id="ARBA00023163"/>
    </source>
</evidence>